<dbReference type="InterPro" id="IPR005574">
    <property type="entry name" value="Rpb4/RPC9"/>
</dbReference>
<protein>
    <recommendedName>
        <fullName evidence="5">RNA polymerase Rpb4/RPC9 core domain-containing protein</fullName>
    </recommendedName>
</protein>
<dbReference type="InterPro" id="IPR045222">
    <property type="entry name" value="Rpb4-like"/>
</dbReference>
<organism evidence="6 7">
    <name type="scientific">Turnera subulata</name>
    <dbReference type="NCBI Taxonomy" id="218843"/>
    <lineage>
        <taxon>Eukaryota</taxon>
        <taxon>Viridiplantae</taxon>
        <taxon>Streptophyta</taxon>
        <taxon>Embryophyta</taxon>
        <taxon>Tracheophyta</taxon>
        <taxon>Spermatophyta</taxon>
        <taxon>Magnoliopsida</taxon>
        <taxon>eudicotyledons</taxon>
        <taxon>Gunneridae</taxon>
        <taxon>Pentapetalae</taxon>
        <taxon>rosids</taxon>
        <taxon>fabids</taxon>
        <taxon>Malpighiales</taxon>
        <taxon>Passifloraceae</taxon>
        <taxon>Turnera</taxon>
    </lineage>
</organism>
<evidence type="ECO:0000256" key="1">
    <source>
        <dbReference type="ARBA" id="ARBA00004123"/>
    </source>
</evidence>
<evidence type="ECO:0000256" key="2">
    <source>
        <dbReference type="ARBA" id="ARBA00023242"/>
    </source>
</evidence>
<evidence type="ECO:0000259" key="5">
    <source>
        <dbReference type="SMART" id="SM00657"/>
    </source>
</evidence>
<dbReference type="SMART" id="SM00657">
    <property type="entry name" value="RPOL4c"/>
    <property type="match status" value="1"/>
</dbReference>
<dbReference type="PANTHER" id="PTHR21297">
    <property type="entry name" value="DNA-DIRECTED RNA POLYMERASE II"/>
    <property type="match status" value="1"/>
</dbReference>
<comment type="subcellular location">
    <subcellularLocation>
        <location evidence="1">Nucleus</location>
    </subcellularLocation>
</comment>
<evidence type="ECO:0000313" key="7">
    <source>
        <dbReference type="Proteomes" id="UP001141552"/>
    </source>
</evidence>
<dbReference type="InterPro" id="IPR038324">
    <property type="entry name" value="Rpb4/RPC9_sf"/>
</dbReference>
<feature type="region of interest" description="Disordered" evidence="4">
    <location>
        <begin position="25"/>
        <end position="111"/>
    </location>
</feature>
<dbReference type="GO" id="GO:0030880">
    <property type="term" value="C:RNA polymerase complex"/>
    <property type="evidence" value="ECO:0007669"/>
    <property type="project" value="InterPro"/>
</dbReference>
<dbReference type="Proteomes" id="UP001141552">
    <property type="component" value="Unassembled WGS sequence"/>
</dbReference>
<evidence type="ECO:0000256" key="3">
    <source>
        <dbReference type="ARBA" id="ARBA00025724"/>
    </source>
</evidence>
<proteinExistence type="inferred from homology"/>
<feature type="domain" description="RNA polymerase Rpb4/RPC9 core" evidence="5">
    <location>
        <begin position="110"/>
        <end position="231"/>
    </location>
</feature>
<gene>
    <name evidence="6" type="ORF">Tsubulata_014861</name>
</gene>
<evidence type="ECO:0000313" key="6">
    <source>
        <dbReference type="EMBL" id="KAJ4836699.1"/>
    </source>
</evidence>
<dbReference type="GO" id="GO:0000166">
    <property type="term" value="F:nucleotide binding"/>
    <property type="evidence" value="ECO:0007669"/>
    <property type="project" value="InterPro"/>
</dbReference>
<dbReference type="OrthoDB" id="2186918at2759"/>
<name>A0A9Q0JCN9_9ROSI</name>
<dbReference type="InterPro" id="IPR010997">
    <property type="entry name" value="HRDC-like_sf"/>
</dbReference>
<reference evidence="6" key="1">
    <citation type="submission" date="2022-02" db="EMBL/GenBank/DDBJ databases">
        <authorList>
            <person name="Henning P.M."/>
            <person name="McCubbin A.G."/>
            <person name="Shore J.S."/>
        </authorList>
    </citation>
    <scope>NUCLEOTIDE SEQUENCE</scope>
    <source>
        <strain evidence="6">F60SS</strain>
        <tissue evidence="6">Leaves</tissue>
    </source>
</reference>
<dbReference type="AlphaFoldDB" id="A0A9Q0JCN9"/>
<dbReference type="GO" id="GO:0006352">
    <property type="term" value="P:DNA-templated transcription initiation"/>
    <property type="evidence" value="ECO:0007669"/>
    <property type="project" value="InterPro"/>
</dbReference>
<dbReference type="GO" id="GO:0005634">
    <property type="term" value="C:nucleus"/>
    <property type="evidence" value="ECO:0007669"/>
    <property type="project" value="UniProtKB-SubCell"/>
</dbReference>
<feature type="non-terminal residue" evidence="6">
    <location>
        <position position="1"/>
    </location>
</feature>
<reference evidence="6" key="2">
    <citation type="journal article" date="2023" name="Plants (Basel)">
        <title>Annotation of the Turnera subulata (Passifloraceae) Draft Genome Reveals the S-Locus Evolved after the Divergence of Turneroideae from Passifloroideae in a Stepwise Manner.</title>
        <authorList>
            <person name="Henning P.M."/>
            <person name="Roalson E.H."/>
            <person name="Mir W."/>
            <person name="McCubbin A.G."/>
            <person name="Shore J.S."/>
        </authorList>
    </citation>
    <scope>NUCLEOTIDE SEQUENCE</scope>
    <source>
        <strain evidence="6">F60SS</strain>
    </source>
</reference>
<accession>A0A9Q0JCN9</accession>
<comment type="caution">
    <text evidence="6">The sequence shown here is derived from an EMBL/GenBank/DDBJ whole genome shotgun (WGS) entry which is preliminary data.</text>
</comment>
<dbReference type="SUPFAM" id="SSF47819">
    <property type="entry name" value="HRDC-like"/>
    <property type="match status" value="1"/>
</dbReference>
<dbReference type="Pfam" id="PF03874">
    <property type="entry name" value="RNA_pol_Rpb4"/>
    <property type="match status" value="1"/>
</dbReference>
<sequence length="231" mass="24734">SHRHTHTHLPPCDFFQDSAVVSSSLVGEMEKGGGKGFSTPSRPSKRATLVDSEDSDELDFSSKTSSKSEGPLYKGNWSKGGKGDKVPNGAGKAKVTKEPAPPQLSFDPSELPKDAKCLMNCEASQILEGIQDQMVQLSKDPTVKLPVSFDEGLQYAKAGARYTNPQSVRRILGTLKKYGLSEAEICVIGNAFPETADEVFSLLPSLKSKATSLRGPLGGALNELAELRRPA</sequence>
<dbReference type="Gene3D" id="1.20.1250.40">
    <property type="match status" value="1"/>
</dbReference>
<keyword evidence="2" id="KW-0539">Nucleus</keyword>
<dbReference type="InterPro" id="IPR006590">
    <property type="entry name" value="RNA_pol_Rpb4/RPC9_core"/>
</dbReference>
<dbReference type="EMBL" id="JAKUCV010004039">
    <property type="protein sequence ID" value="KAJ4836699.1"/>
    <property type="molecule type" value="Genomic_DNA"/>
</dbReference>
<comment type="similarity">
    <text evidence="3">Belongs to the eukaryotic RPB4 RNA polymerase subunit family.</text>
</comment>
<evidence type="ECO:0000256" key="4">
    <source>
        <dbReference type="SAM" id="MobiDB-lite"/>
    </source>
</evidence>
<keyword evidence="7" id="KW-1185">Reference proteome</keyword>